<proteinExistence type="predicted"/>
<organism evidence="1 2">
    <name type="scientific">Staphylococcus phage phiSA_BS2</name>
    <dbReference type="NCBI Taxonomy" id="2126724"/>
    <lineage>
        <taxon>Viruses</taxon>
        <taxon>Duplodnaviria</taxon>
        <taxon>Heunggongvirae</taxon>
        <taxon>Uroviricota</taxon>
        <taxon>Caudoviricetes</taxon>
        <taxon>Herelleviridae</taxon>
        <taxon>Twortvirinae</taxon>
        <taxon>Baoshanvirus</taxon>
        <taxon>Baoshanvirus BS2</taxon>
    </lineage>
</organism>
<sequence length="140" mass="16422">MKMILISEDENYELILEEVRRQDEYNNLTIGVFDLDADIILVKAFTQDISYVANTEGNLTLRIGSDGYIYEYDYFKRLFLENPVTFGYIRDNITMLIWSQPKPSNYDFVIHQMKAIKSMTEDKLIHRHIDATLKEINKGG</sequence>
<dbReference type="EMBL" id="MH028956">
    <property type="protein sequence ID" value="AVR55483.1"/>
    <property type="molecule type" value="Genomic_DNA"/>
</dbReference>
<evidence type="ECO:0000313" key="1">
    <source>
        <dbReference type="EMBL" id="AVR55483.1"/>
    </source>
</evidence>
<protein>
    <submittedName>
        <fullName evidence="1">Uncharacterized protein</fullName>
    </submittedName>
</protein>
<reference evidence="1 2" key="1">
    <citation type="submission" date="2018-03" db="EMBL/GenBank/DDBJ databases">
        <title>Isolation,the biological characteristics and genomics of two new strains of lysate Staphylococcus aureus phage.</title>
        <authorList>
            <person name="Jin X."/>
            <person name="Zhang C."/>
            <person name="Wang X."/>
            <person name="Zhong J."/>
        </authorList>
    </citation>
    <scope>NUCLEOTIDE SEQUENCE [LARGE SCALE GENOMIC DNA]</scope>
</reference>
<keyword evidence="2" id="KW-1185">Reference proteome</keyword>
<name>A0A2R3ZXN1_9CAUD</name>
<accession>A0A2R3ZXN1</accession>
<gene>
    <name evidence="1" type="ORF">phiSABS2_38</name>
</gene>
<evidence type="ECO:0000313" key="2">
    <source>
        <dbReference type="Proteomes" id="UP000244603"/>
    </source>
</evidence>
<dbReference type="Proteomes" id="UP000244603">
    <property type="component" value="Segment"/>
</dbReference>